<protein>
    <submittedName>
        <fullName evidence="2">Uncharacterized protein</fullName>
    </submittedName>
</protein>
<proteinExistence type="predicted"/>
<feature type="compositionally biased region" description="Basic and acidic residues" evidence="1">
    <location>
        <begin position="25"/>
        <end position="54"/>
    </location>
</feature>
<dbReference type="Proteomes" id="UP000041254">
    <property type="component" value="Unassembled WGS sequence"/>
</dbReference>
<accession>A0A0G4F1T5</accession>
<feature type="compositionally biased region" description="Low complexity" evidence="1">
    <location>
        <begin position="1"/>
        <end position="24"/>
    </location>
</feature>
<feature type="region of interest" description="Disordered" evidence="1">
    <location>
        <begin position="185"/>
        <end position="215"/>
    </location>
</feature>
<reference evidence="2 3" key="1">
    <citation type="submission" date="2014-11" db="EMBL/GenBank/DDBJ databases">
        <authorList>
            <person name="Zhu J."/>
            <person name="Qi W."/>
            <person name="Song R."/>
        </authorList>
    </citation>
    <scope>NUCLEOTIDE SEQUENCE [LARGE SCALE GENOMIC DNA]</scope>
</reference>
<dbReference type="VEuPathDB" id="CryptoDB:Vbra_8703"/>
<name>A0A0G4F1T5_VITBC</name>
<evidence type="ECO:0000313" key="2">
    <source>
        <dbReference type="EMBL" id="CEM05475.1"/>
    </source>
</evidence>
<feature type="compositionally biased region" description="Basic residues" evidence="1">
    <location>
        <begin position="78"/>
        <end position="91"/>
    </location>
</feature>
<evidence type="ECO:0000256" key="1">
    <source>
        <dbReference type="SAM" id="MobiDB-lite"/>
    </source>
</evidence>
<gene>
    <name evidence="2" type="ORF">Vbra_8703</name>
</gene>
<feature type="compositionally biased region" description="Acidic residues" evidence="1">
    <location>
        <begin position="64"/>
        <end position="73"/>
    </location>
</feature>
<evidence type="ECO:0000313" key="3">
    <source>
        <dbReference type="Proteomes" id="UP000041254"/>
    </source>
</evidence>
<organism evidence="2 3">
    <name type="scientific">Vitrella brassicaformis (strain CCMP3155)</name>
    <dbReference type="NCBI Taxonomy" id="1169540"/>
    <lineage>
        <taxon>Eukaryota</taxon>
        <taxon>Sar</taxon>
        <taxon>Alveolata</taxon>
        <taxon>Colpodellida</taxon>
        <taxon>Vitrellaceae</taxon>
        <taxon>Vitrella</taxon>
    </lineage>
</organism>
<sequence length="406" mass="44890">MAQVTQQSEPASSASAAPQPTTTADGHDESGGTIARDDGADHEQAASGVDDSHGVAEGGGEMQADADDIDEDSDARRKVPKHKEQRIRRQQPKSLPDRPPSAVNEFPVSAVPRLMRQAVRMWVNDQETDVTILREEAAVFPEEAFGAERAYILIKSILGAPSIFVWKLADAPQVLCPYMPVHLGAAPQQQPPAPPPPPPPQSQPQPGETAGPGETKLTFTVSSFLSRRIGDRGTNKSQAEYAAMTMTTTTHNAHNATHRHFTFEVPFHFGLKHDRSVMTRDMVDKAFRELGQLLTAHCTKWFTQASVKRLEALEKPHVVLYLYAKNGRVPSDFPATTDRRALQPDEDYAVPIAKQRRIDPNCISVYVDSGLLAFISAYLGPDRTLWDDQSRRLPHDARMVDKRNRQ</sequence>
<feature type="region of interest" description="Disordered" evidence="1">
    <location>
        <begin position="1"/>
        <end position="105"/>
    </location>
</feature>
<dbReference type="InParanoid" id="A0A0G4F1T5"/>
<feature type="compositionally biased region" description="Pro residues" evidence="1">
    <location>
        <begin position="189"/>
        <end position="203"/>
    </location>
</feature>
<dbReference type="EMBL" id="CDMY01000358">
    <property type="protein sequence ID" value="CEM05475.1"/>
    <property type="molecule type" value="Genomic_DNA"/>
</dbReference>
<dbReference type="AlphaFoldDB" id="A0A0G4F1T5"/>
<keyword evidence="3" id="KW-1185">Reference proteome</keyword>